<proteinExistence type="predicted"/>
<sequence length="1158" mass="119528">MGESQPPDPRREHDLLTRLWQQLGVLVAPLLAAGGDPGRRRALAEELGWDLAALGQQLKIGDPAQLEQSLDQWISAVSTAYAELRAQTAAGLPDSLEAVKARAQQAGKAAGVLKALPPVWQAKAPDPWLLPALAEDLADLLGTRYLRSEVPALYRLLVLLGVIEPAGPQHVRDPLPAPPQAPVRLAVSRDRLRPDRLRRLLTEPEALLSEVYAWHTDPTAEQADTTAGLLFPRLADVLQALGLPAGYGTPEGVGPAQDAPGAELAAHALTLIGGAKDGTVEGGWGAGLVLSPDERGGMGLVVLPWGSVEVSTAAGPWNLAMTLSGTPGGFAWGPRGLLLPDGSDTEVRFLLAAERRGAQGAPAWTFGAPNGTRVELDRLSFSAFAQFGVEKADWGVAAEAAGGMVRIQPGGADGDSFLRRILPAQGLTVPFRAGLGWTRRNGLSFTGQAGMEADLPLHLALGPLTVDRLHLGVRAGTPNGGPADPVAAVEASLSARLALGPVTASVERLGLAVTAAFPPGGGNAGPMQVSTAFKLPTGIALSVDSDLVSGGGYLSIDEERGQYAGAAQLALAAYRLTAVGILTTRQAGGAPLRDKAGRDIYSLLVIATGTAPAPPSPGFALEGLGILVGLHRAADADALRAGVRSKALDSVLFPADPVASGPQLTASLSKLFPVAPDRYLLGLMARITWGPRTPDPKNPSAGSKALATADLALFVELPAPVRIGLLARVTITLPAPAAPVVVLRMDAVGLVDLGTREASLDASLVESSVAGFPVTGDMALRASWGAKRQFTLSIGGFHPRFTDRPKGFPELRRVAISLTKGDNPRVRVEGYLAVTSNTVQHGALVDVRVEKAGFTVLGRLGYDALIQFSPFGFVVDIFASASVKRGSRTILAVDLALQLSGPSPWHAKGHAHIKLWFISVAVGFEITAGRDGKKVLPAPVDPSAALLAALADPASWSSLPPDGQSAVTLREVTARPGELLAHPLGGLTVAQRLLPLGVTVRRMGPDPLSAPAVFDIAQVRYGSGATARTGKLGAPVKDWFAPAQYKDMADAAKLSSPSFDLLKAGVELAVDGLTVPSGKGADGTELTTFAELDYEPIIVDEPPAATVASSLPVRTGAGPAAGTLPAAADRVAVAEAAAVARRGAVAAEAPSAAASKGL</sequence>
<evidence type="ECO:0000259" key="1">
    <source>
        <dbReference type="Pfam" id="PF20248"/>
    </source>
</evidence>
<keyword evidence="3" id="KW-1185">Reference proteome</keyword>
<feature type="non-terminal residue" evidence="2">
    <location>
        <position position="1158"/>
    </location>
</feature>
<organism evidence="2 3">
    <name type="scientific">Streptomyces flaveolus</name>
    <dbReference type="NCBI Taxonomy" id="67297"/>
    <lineage>
        <taxon>Bacteria</taxon>
        <taxon>Bacillati</taxon>
        <taxon>Actinomycetota</taxon>
        <taxon>Actinomycetes</taxon>
        <taxon>Kitasatosporales</taxon>
        <taxon>Streptomycetaceae</taxon>
        <taxon>Streptomyces</taxon>
    </lineage>
</organism>
<evidence type="ECO:0000313" key="2">
    <source>
        <dbReference type="EMBL" id="MER6909767.1"/>
    </source>
</evidence>
<name>A0ABV1VTF1_9ACTN</name>
<reference evidence="2 3" key="1">
    <citation type="submission" date="2024-06" db="EMBL/GenBank/DDBJ databases">
        <title>The Natural Products Discovery Center: Release of the First 8490 Sequenced Strains for Exploring Actinobacteria Biosynthetic Diversity.</title>
        <authorList>
            <person name="Kalkreuter E."/>
            <person name="Kautsar S.A."/>
            <person name="Yang D."/>
            <person name="Bader C.D."/>
            <person name="Teijaro C.N."/>
            <person name="Fluegel L."/>
            <person name="Davis C.M."/>
            <person name="Simpson J.R."/>
            <person name="Lauterbach L."/>
            <person name="Steele A.D."/>
            <person name="Gui C."/>
            <person name="Meng S."/>
            <person name="Li G."/>
            <person name="Viehrig K."/>
            <person name="Ye F."/>
            <person name="Su P."/>
            <person name="Kiefer A.F."/>
            <person name="Nichols A."/>
            <person name="Cepeda A.J."/>
            <person name="Yan W."/>
            <person name="Fan B."/>
            <person name="Jiang Y."/>
            <person name="Adhikari A."/>
            <person name="Zheng C.-J."/>
            <person name="Schuster L."/>
            <person name="Cowan T.M."/>
            <person name="Smanski M.J."/>
            <person name="Chevrette M.G."/>
            <person name="De Carvalho L.P.S."/>
            <person name="Shen B."/>
        </authorList>
    </citation>
    <scope>NUCLEOTIDE SEQUENCE [LARGE SCALE GENOMIC DNA]</scope>
    <source>
        <strain evidence="2 3">NPDC000632</strain>
    </source>
</reference>
<protein>
    <submittedName>
        <fullName evidence="2">DUF6603 domain-containing protein</fullName>
    </submittedName>
</protein>
<accession>A0ABV1VTF1</accession>
<comment type="caution">
    <text evidence="2">The sequence shown here is derived from an EMBL/GenBank/DDBJ whole genome shotgun (WGS) entry which is preliminary data.</text>
</comment>
<dbReference type="EMBL" id="JBEPCV010000078">
    <property type="protein sequence ID" value="MER6909767.1"/>
    <property type="molecule type" value="Genomic_DNA"/>
</dbReference>
<evidence type="ECO:0000313" key="3">
    <source>
        <dbReference type="Proteomes" id="UP001490330"/>
    </source>
</evidence>
<gene>
    <name evidence="2" type="ORF">ABT322_39965</name>
</gene>
<dbReference type="RefSeq" id="WP_350815335.1">
    <property type="nucleotide sequence ID" value="NZ_JBEPCV010000078.1"/>
</dbReference>
<dbReference type="Pfam" id="PF20248">
    <property type="entry name" value="DUF6603"/>
    <property type="match status" value="1"/>
</dbReference>
<dbReference type="InterPro" id="IPR046538">
    <property type="entry name" value="DUF6603"/>
</dbReference>
<feature type="domain" description="DUF6603" evidence="1">
    <location>
        <begin position="457"/>
        <end position="1050"/>
    </location>
</feature>
<dbReference type="Proteomes" id="UP001490330">
    <property type="component" value="Unassembled WGS sequence"/>
</dbReference>